<evidence type="ECO:0000313" key="1">
    <source>
        <dbReference type="EMBL" id="MBE7694078.1"/>
    </source>
</evidence>
<organism evidence="1 2">
    <name type="scientific">Tenacibaculum finnmarkense genomovar finnmarkense</name>
    <dbReference type="NCBI Taxonomy" id="1458503"/>
    <lineage>
        <taxon>Bacteria</taxon>
        <taxon>Pseudomonadati</taxon>
        <taxon>Bacteroidota</taxon>
        <taxon>Flavobacteriia</taxon>
        <taxon>Flavobacteriales</taxon>
        <taxon>Flavobacteriaceae</taxon>
        <taxon>Tenacibaculum</taxon>
        <taxon>Tenacibaculum finnmarkense</taxon>
    </lineage>
</organism>
<accession>A0AAP1RDE4</accession>
<dbReference type="AlphaFoldDB" id="A0AAP1RDE4"/>
<dbReference type="Pfam" id="PF10652">
    <property type="entry name" value="DUF2480"/>
    <property type="match status" value="1"/>
</dbReference>
<dbReference type="EMBL" id="WXXV01000001">
    <property type="protein sequence ID" value="MBE7694078.1"/>
    <property type="molecule type" value="Genomic_DNA"/>
</dbReference>
<dbReference type="RefSeq" id="WP_101955361.1">
    <property type="nucleotide sequence ID" value="NZ_JAFMUA010000001.1"/>
</dbReference>
<keyword evidence="2" id="KW-1185">Reference proteome</keyword>
<dbReference type="InterPro" id="IPR018914">
    <property type="entry name" value="DUF2480"/>
</dbReference>
<evidence type="ECO:0000313" key="2">
    <source>
        <dbReference type="Proteomes" id="UP000806077"/>
    </source>
</evidence>
<gene>
    <name evidence="1" type="ORF">F7645_01320</name>
</gene>
<sequence>MAAQIINKVANSQLTTIDLEDFYPKGNRIVFDIKDWLYEELILREKDFREQVKNHNWSQYEGTFVALSCSVDAVIPSWAYLLLTTKLTEFAKKVVVGNLELLETVLFNDIITNLNITEYQDKRLIIKGCSNKPIPQSAYTLLVSKIQPICKSIMFGEACSTVPLFKKK</sequence>
<reference evidence="1 2" key="1">
    <citation type="journal article" date="2020" name="Int. J. Syst. Evol. Microbiol.">
        <title>Tenacibaculum piscium sp. nov., isolated from skin ulcers of sea-farmed fish, and description of Tenacibaculum finnmarkense sp. nov. with subdivision into genomovars finnmarkense and ulcerans.</title>
        <authorList>
            <person name="Olsen A.B."/>
            <person name="Spilsberg B."/>
            <person name="Nilsen H.K."/>
            <person name="Lagesen K."/>
            <person name="Gulla S."/>
            <person name="Avendano-Herrera R."/>
            <person name="Irgang R."/>
            <person name="Duchaud E."/>
            <person name="Colquhoun D.J."/>
        </authorList>
    </citation>
    <scope>NUCLEOTIDE SEQUENCE [LARGE SCALE GENOMIC DNA]</scope>
    <source>
        <strain evidence="1 2">TNO037</strain>
    </source>
</reference>
<dbReference type="Proteomes" id="UP000806077">
    <property type="component" value="Unassembled WGS sequence"/>
</dbReference>
<comment type="caution">
    <text evidence="1">The sequence shown here is derived from an EMBL/GenBank/DDBJ whole genome shotgun (WGS) entry which is preliminary data.</text>
</comment>
<name>A0AAP1RDE4_9FLAO</name>
<proteinExistence type="predicted"/>
<protein>
    <submittedName>
        <fullName evidence="1">DUF2480 family protein</fullName>
    </submittedName>
</protein>